<evidence type="ECO:0000313" key="9">
    <source>
        <dbReference type="EMBL" id="USQ75333.1"/>
    </source>
</evidence>
<reference evidence="9" key="1">
    <citation type="submission" date="2022-06" db="EMBL/GenBank/DDBJ databases">
        <title>Ornithinimicrobium JY.X270.</title>
        <authorList>
            <person name="Huang Y."/>
        </authorList>
    </citation>
    <scope>NUCLEOTIDE SEQUENCE</scope>
    <source>
        <strain evidence="9">JY.X270</strain>
    </source>
</reference>
<keyword evidence="6 7" id="KW-0472">Membrane</keyword>
<feature type="transmembrane region" description="Helical" evidence="7">
    <location>
        <begin position="99"/>
        <end position="122"/>
    </location>
</feature>
<name>A0ABY4YG52_9MICO</name>
<comment type="similarity">
    <text evidence="2">Belongs to the peptidase S54 family.</text>
</comment>
<gene>
    <name evidence="9" type="ORF">NF557_11960</name>
</gene>
<dbReference type="GO" id="GO:0008233">
    <property type="term" value="F:peptidase activity"/>
    <property type="evidence" value="ECO:0007669"/>
    <property type="project" value="UniProtKB-KW"/>
</dbReference>
<keyword evidence="4" id="KW-0378">Hydrolase</keyword>
<accession>A0ABY4YG52</accession>
<organism evidence="9 10">
    <name type="scientific">Ornithinimicrobium cryptoxanthini</name>
    <dbReference type="NCBI Taxonomy" id="2934161"/>
    <lineage>
        <taxon>Bacteria</taxon>
        <taxon>Bacillati</taxon>
        <taxon>Actinomycetota</taxon>
        <taxon>Actinomycetes</taxon>
        <taxon>Micrococcales</taxon>
        <taxon>Ornithinimicrobiaceae</taxon>
        <taxon>Ornithinimicrobium</taxon>
    </lineage>
</organism>
<keyword evidence="9" id="KW-0645">Protease</keyword>
<evidence type="ECO:0000256" key="4">
    <source>
        <dbReference type="ARBA" id="ARBA00022801"/>
    </source>
</evidence>
<dbReference type="Pfam" id="PF01694">
    <property type="entry name" value="Rhomboid"/>
    <property type="match status" value="1"/>
</dbReference>
<sequence length="212" mass="22322">MTGRLLQERGTMPFLKRLMRSPAVLALVATQVVLFVAGTLNPVIWDVLSLPGDVAGLVDRPWSPLTVMFVHANVAHLAVMVLMLAAFGPLLEQVARSWAVLAVYLTAGLAGSFAVMAVVQAFETDGSLMGSSAAVFGVAAAVLALDPSARVFGGKATQWLGVLVAVNIAFLLSQPLGSVAHLAGLAVGVAYGRWVVRRQREPVEEHAKARTT</sequence>
<evidence type="ECO:0000256" key="3">
    <source>
        <dbReference type="ARBA" id="ARBA00022692"/>
    </source>
</evidence>
<evidence type="ECO:0000256" key="7">
    <source>
        <dbReference type="SAM" id="Phobius"/>
    </source>
</evidence>
<dbReference type="PANTHER" id="PTHR43731:SF14">
    <property type="entry name" value="PRESENILIN-ASSOCIATED RHOMBOID-LIKE PROTEIN, MITOCHONDRIAL"/>
    <property type="match status" value="1"/>
</dbReference>
<evidence type="ECO:0000256" key="5">
    <source>
        <dbReference type="ARBA" id="ARBA00022989"/>
    </source>
</evidence>
<feature type="transmembrane region" description="Helical" evidence="7">
    <location>
        <begin position="157"/>
        <end position="173"/>
    </location>
</feature>
<evidence type="ECO:0000256" key="6">
    <source>
        <dbReference type="ARBA" id="ARBA00023136"/>
    </source>
</evidence>
<dbReference type="GO" id="GO:0006508">
    <property type="term" value="P:proteolysis"/>
    <property type="evidence" value="ECO:0007669"/>
    <property type="project" value="UniProtKB-KW"/>
</dbReference>
<dbReference type="InterPro" id="IPR022764">
    <property type="entry name" value="Peptidase_S54_rhomboid_dom"/>
</dbReference>
<feature type="transmembrane region" description="Helical" evidence="7">
    <location>
        <begin position="21"/>
        <end position="45"/>
    </location>
</feature>
<feature type="domain" description="Peptidase S54 rhomboid" evidence="8">
    <location>
        <begin position="61"/>
        <end position="197"/>
    </location>
</feature>
<feature type="transmembrane region" description="Helical" evidence="7">
    <location>
        <begin position="65"/>
        <end position="87"/>
    </location>
</feature>
<dbReference type="RefSeq" id="WP_252619637.1">
    <property type="nucleotide sequence ID" value="NZ_CP099490.1"/>
</dbReference>
<dbReference type="Proteomes" id="UP001056535">
    <property type="component" value="Chromosome"/>
</dbReference>
<proteinExistence type="inferred from homology"/>
<keyword evidence="5 7" id="KW-1133">Transmembrane helix</keyword>
<evidence type="ECO:0000256" key="2">
    <source>
        <dbReference type="ARBA" id="ARBA00009045"/>
    </source>
</evidence>
<dbReference type="InterPro" id="IPR035952">
    <property type="entry name" value="Rhomboid-like_sf"/>
</dbReference>
<dbReference type="SUPFAM" id="SSF144091">
    <property type="entry name" value="Rhomboid-like"/>
    <property type="match status" value="1"/>
</dbReference>
<evidence type="ECO:0000256" key="1">
    <source>
        <dbReference type="ARBA" id="ARBA00004141"/>
    </source>
</evidence>
<keyword evidence="10" id="KW-1185">Reference proteome</keyword>
<evidence type="ECO:0000259" key="8">
    <source>
        <dbReference type="Pfam" id="PF01694"/>
    </source>
</evidence>
<dbReference type="Gene3D" id="1.20.1540.10">
    <property type="entry name" value="Rhomboid-like"/>
    <property type="match status" value="1"/>
</dbReference>
<comment type="subcellular location">
    <subcellularLocation>
        <location evidence="1">Membrane</location>
        <topology evidence="1">Multi-pass membrane protein</topology>
    </subcellularLocation>
</comment>
<evidence type="ECO:0000313" key="10">
    <source>
        <dbReference type="Proteomes" id="UP001056535"/>
    </source>
</evidence>
<dbReference type="InterPro" id="IPR050925">
    <property type="entry name" value="Rhomboid_protease_S54"/>
</dbReference>
<dbReference type="EMBL" id="CP099490">
    <property type="protein sequence ID" value="USQ75333.1"/>
    <property type="molecule type" value="Genomic_DNA"/>
</dbReference>
<keyword evidence="3 7" id="KW-0812">Transmembrane</keyword>
<protein>
    <submittedName>
        <fullName evidence="9">Rhomboid family intramembrane serine protease</fullName>
    </submittedName>
</protein>
<dbReference type="PANTHER" id="PTHR43731">
    <property type="entry name" value="RHOMBOID PROTEASE"/>
    <property type="match status" value="1"/>
</dbReference>
<feature type="transmembrane region" description="Helical" evidence="7">
    <location>
        <begin position="128"/>
        <end position="145"/>
    </location>
</feature>